<dbReference type="EC" id="4.1.1.36" evidence="3"/>
<keyword evidence="3" id="KW-0511">Multifunctional enzyme</keyword>
<evidence type="ECO:0000256" key="2">
    <source>
        <dbReference type="ARBA" id="ARBA00023239"/>
    </source>
</evidence>
<evidence type="ECO:0000256" key="3">
    <source>
        <dbReference type="HAMAP-Rule" id="MF_02225"/>
    </source>
</evidence>
<dbReference type="RefSeq" id="WP_025435754.1">
    <property type="nucleotide sequence ID" value="NZ_CP007452.1"/>
</dbReference>
<gene>
    <name evidence="3 7" type="primary">coaBC</name>
    <name evidence="7" type="ORF">EAL2_c14760</name>
</gene>
<evidence type="ECO:0000313" key="7">
    <source>
        <dbReference type="EMBL" id="AHM56771.1"/>
    </source>
</evidence>
<keyword evidence="3" id="KW-0460">Magnesium</keyword>
<comment type="catalytic activity">
    <reaction evidence="3 4">
        <text>N-[(R)-4-phosphopantothenoyl]-L-cysteine + H(+) = (R)-4'-phosphopantetheine + CO2</text>
        <dbReference type="Rhea" id="RHEA:16793"/>
        <dbReference type="ChEBI" id="CHEBI:15378"/>
        <dbReference type="ChEBI" id="CHEBI:16526"/>
        <dbReference type="ChEBI" id="CHEBI:59458"/>
        <dbReference type="ChEBI" id="CHEBI:61723"/>
        <dbReference type="EC" id="4.1.1.36"/>
    </reaction>
</comment>
<accession>W8U7A5</accession>
<dbReference type="GO" id="GO:0004633">
    <property type="term" value="F:phosphopantothenoylcysteine decarboxylase activity"/>
    <property type="evidence" value="ECO:0007669"/>
    <property type="project" value="UniProtKB-UniRule"/>
</dbReference>
<dbReference type="STRING" id="1286171.EAL2_c14760"/>
<dbReference type="InterPro" id="IPR035929">
    <property type="entry name" value="CoaB-like_sf"/>
</dbReference>
<dbReference type="GO" id="GO:0010181">
    <property type="term" value="F:FMN binding"/>
    <property type="evidence" value="ECO:0007669"/>
    <property type="project" value="UniProtKB-UniRule"/>
</dbReference>
<feature type="binding site" evidence="3">
    <location>
        <position position="279"/>
    </location>
    <ligand>
        <name>CTP</name>
        <dbReference type="ChEBI" id="CHEBI:37563"/>
    </ligand>
</feature>
<dbReference type="UniPathway" id="UPA00241">
    <property type="reaction ID" value="UER00353"/>
</dbReference>
<dbReference type="PANTHER" id="PTHR14359">
    <property type="entry name" value="HOMO-OLIGOMERIC FLAVIN CONTAINING CYS DECARBOXYLASE FAMILY"/>
    <property type="match status" value="1"/>
</dbReference>
<dbReference type="EC" id="6.3.2.5" evidence="3"/>
<dbReference type="NCBIfam" id="TIGR00521">
    <property type="entry name" value="coaBC_dfp"/>
    <property type="match status" value="1"/>
</dbReference>
<dbReference type="InterPro" id="IPR036551">
    <property type="entry name" value="Flavin_trans-like"/>
</dbReference>
<feature type="binding site" evidence="3">
    <location>
        <position position="323"/>
    </location>
    <ligand>
        <name>CTP</name>
        <dbReference type="ChEBI" id="CHEBI:37563"/>
    </ligand>
</feature>
<organism evidence="7 8">
    <name type="scientific">Peptoclostridium acidaminophilum DSM 3953</name>
    <dbReference type="NCBI Taxonomy" id="1286171"/>
    <lineage>
        <taxon>Bacteria</taxon>
        <taxon>Bacillati</taxon>
        <taxon>Bacillota</taxon>
        <taxon>Clostridia</taxon>
        <taxon>Peptostreptococcales</taxon>
        <taxon>Peptoclostridiaceae</taxon>
        <taxon>Peptoclostridium</taxon>
    </lineage>
</organism>
<keyword evidence="3 4" id="KW-0436">Ligase</keyword>
<keyword evidence="3 4" id="KW-0288">FMN</keyword>
<dbReference type="AlphaFoldDB" id="W8U7A5"/>
<dbReference type="GO" id="GO:0071513">
    <property type="term" value="C:phosphopantothenoylcysteine decarboxylase complex"/>
    <property type="evidence" value="ECO:0007669"/>
    <property type="project" value="TreeGrafter"/>
</dbReference>
<dbReference type="SUPFAM" id="SSF52507">
    <property type="entry name" value="Homo-oligomeric flavin-containing Cys decarboxylases, HFCD"/>
    <property type="match status" value="1"/>
</dbReference>
<comment type="pathway">
    <text evidence="3 4">Cofactor biosynthesis; coenzyme A biosynthesis; CoA from (R)-pantothenate: step 2/5.</text>
</comment>
<keyword evidence="1 3" id="KW-0210">Decarboxylase</keyword>
<feature type="domain" description="Flavoprotein" evidence="5">
    <location>
        <begin position="5"/>
        <end position="179"/>
    </location>
</feature>
<feature type="binding site" evidence="3">
    <location>
        <position position="337"/>
    </location>
    <ligand>
        <name>CTP</name>
        <dbReference type="ChEBI" id="CHEBI:37563"/>
    </ligand>
</feature>
<dbReference type="GO" id="GO:0015941">
    <property type="term" value="P:pantothenate catabolic process"/>
    <property type="evidence" value="ECO:0007669"/>
    <property type="project" value="InterPro"/>
</dbReference>
<dbReference type="Gene3D" id="3.40.50.1950">
    <property type="entry name" value="Flavin prenyltransferase-like"/>
    <property type="match status" value="1"/>
</dbReference>
<evidence type="ECO:0000313" key="8">
    <source>
        <dbReference type="Proteomes" id="UP000019591"/>
    </source>
</evidence>
<feature type="active site" description="Proton donor" evidence="3">
    <location>
        <position position="157"/>
    </location>
</feature>
<dbReference type="Proteomes" id="UP000019591">
    <property type="component" value="Chromosome"/>
</dbReference>
<comment type="similarity">
    <text evidence="3 4">In the C-terminal section; belongs to the PPC synthetase family.</text>
</comment>
<proteinExistence type="inferred from homology"/>
<dbReference type="Gene3D" id="3.40.50.10300">
    <property type="entry name" value="CoaB-like"/>
    <property type="match status" value="1"/>
</dbReference>
<evidence type="ECO:0000259" key="5">
    <source>
        <dbReference type="Pfam" id="PF02441"/>
    </source>
</evidence>
<name>W8U7A5_PEPAC</name>
<dbReference type="eggNOG" id="COG0452">
    <property type="taxonomic scope" value="Bacteria"/>
</dbReference>
<comment type="pathway">
    <text evidence="3 4">Cofactor biosynthesis; coenzyme A biosynthesis; CoA from (R)-pantothenate: step 3/5.</text>
</comment>
<comment type="similarity">
    <text evidence="3 4">In the N-terminal section; belongs to the HFCD (homo-oligomeric flavin containing Cys decarboxylase) superfamily.</text>
</comment>
<dbReference type="HOGENOM" id="CLU_033319_0_1_9"/>
<dbReference type="GO" id="GO:0046872">
    <property type="term" value="F:metal ion binding"/>
    <property type="evidence" value="ECO:0007669"/>
    <property type="project" value="UniProtKB-KW"/>
</dbReference>
<dbReference type="HAMAP" id="MF_02225">
    <property type="entry name" value="CoaBC"/>
    <property type="match status" value="1"/>
</dbReference>
<dbReference type="InterPro" id="IPR003382">
    <property type="entry name" value="Flavoprotein"/>
</dbReference>
<dbReference type="KEGG" id="eac:EAL2_c14760"/>
<dbReference type="Pfam" id="PF04127">
    <property type="entry name" value="DFP"/>
    <property type="match status" value="1"/>
</dbReference>
<dbReference type="PANTHER" id="PTHR14359:SF6">
    <property type="entry name" value="PHOSPHOPANTOTHENOYLCYSTEINE DECARBOXYLASE"/>
    <property type="match status" value="1"/>
</dbReference>
<keyword evidence="8" id="KW-1185">Reference proteome</keyword>
<reference evidence="7 8" key="1">
    <citation type="journal article" date="2014" name="Genome Announc.">
        <title>Complete Genome Sequence of Amino Acid-Utilizing Eubacterium acidaminophilum al-2 (DSM 3953).</title>
        <authorList>
            <person name="Poehlein A."/>
            <person name="Andreesen J.R."/>
            <person name="Daniel R."/>
        </authorList>
    </citation>
    <scope>NUCLEOTIDE SEQUENCE [LARGE SCALE GENOMIC DNA]</scope>
    <source>
        <strain evidence="7 8">DSM 3953</strain>
    </source>
</reference>
<comment type="function">
    <text evidence="3">Catalyzes two sequential steps in the biosynthesis of coenzyme A. In the first step cysteine is conjugated to 4'-phosphopantothenate to form 4-phosphopantothenoylcysteine. In the second step the latter compound is decarboxylated to form 4'-phosphopantotheine.</text>
</comment>
<feature type="binding site" evidence="3">
    <location>
        <position position="289"/>
    </location>
    <ligand>
        <name>CTP</name>
        <dbReference type="ChEBI" id="CHEBI:37563"/>
    </ligand>
</feature>
<dbReference type="PATRIC" id="fig|1286171.3.peg.1427"/>
<keyword evidence="3 4" id="KW-0285">Flavoprotein</keyword>
<evidence type="ECO:0000256" key="1">
    <source>
        <dbReference type="ARBA" id="ARBA00022793"/>
    </source>
</evidence>
<feature type="binding site" evidence="3">
    <location>
        <begin position="305"/>
        <end position="308"/>
    </location>
    <ligand>
        <name>CTP</name>
        <dbReference type="ChEBI" id="CHEBI:37563"/>
    </ligand>
</feature>
<protein>
    <recommendedName>
        <fullName evidence="3">Coenzyme A biosynthesis bifunctional protein CoaBC</fullName>
    </recommendedName>
    <alternativeName>
        <fullName evidence="3">DNA/pantothenate metabolism flavoprotein</fullName>
    </alternativeName>
    <alternativeName>
        <fullName evidence="3">Phosphopantothenoylcysteine synthetase/decarboxylase</fullName>
        <shortName evidence="3">PPCS-PPCDC</shortName>
    </alternativeName>
    <domain>
        <recommendedName>
            <fullName evidence="3">Phosphopantothenoylcysteine decarboxylase</fullName>
            <shortName evidence="3">PPC decarboxylase</shortName>
            <shortName evidence="3">PPC-DC</shortName>
            <ecNumber evidence="3">4.1.1.36</ecNumber>
        </recommendedName>
        <alternativeName>
            <fullName evidence="3">CoaC</fullName>
        </alternativeName>
    </domain>
    <domain>
        <recommendedName>
            <fullName evidence="3">Phosphopantothenate--cysteine ligase</fullName>
            <ecNumber evidence="3">6.3.2.5</ecNumber>
        </recommendedName>
        <alternativeName>
            <fullName evidence="3">CoaB</fullName>
        </alternativeName>
        <alternativeName>
            <fullName evidence="3">Phosphopantothenoylcysteine synthetase</fullName>
            <shortName evidence="3">PPC synthetase</shortName>
            <shortName evidence="3">PPC-S</shortName>
        </alternativeName>
    </domain>
</protein>
<dbReference type="OrthoDB" id="9802554at2"/>
<evidence type="ECO:0000259" key="6">
    <source>
        <dbReference type="Pfam" id="PF04127"/>
    </source>
</evidence>
<feature type="domain" description="DNA/pantothenate metabolism flavoprotein C-terminal" evidence="6">
    <location>
        <begin position="185"/>
        <end position="395"/>
    </location>
</feature>
<dbReference type="GO" id="GO:0004632">
    <property type="term" value="F:phosphopantothenate--cysteine ligase activity"/>
    <property type="evidence" value="ECO:0007669"/>
    <property type="project" value="UniProtKB-UniRule"/>
</dbReference>
<comment type="catalytic activity">
    <reaction evidence="3 4">
        <text>(R)-4'-phosphopantothenate + L-cysteine + CTP = N-[(R)-4-phosphopantothenoyl]-L-cysteine + CMP + diphosphate + H(+)</text>
        <dbReference type="Rhea" id="RHEA:19397"/>
        <dbReference type="ChEBI" id="CHEBI:10986"/>
        <dbReference type="ChEBI" id="CHEBI:15378"/>
        <dbReference type="ChEBI" id="CHEBI:33019"/>
        <dbReference type="ChEBI" id="CHEBI:35235"/>
        <dbReference type="ChEBI" id="CHEBI:37563"/>
        <dbReference type="ChEBI" id="CHEBI:59458"/>
        <dbReference type="ChEBI" id="CHEBI:60377"/>
        <dbReference type="EC" id="6.3.2.5"/>
    </reaction>
</comment>
<feature type="region of interest" description="Phosphopantothenate--cysteine ligase" evidence="3">
    <location>
        <begin position="190"/>
        <end position="399"/>
    </location>
</feature>
<comment type="caution">
    <text evidence="3">Lacks conserved residue(s) required for the propagation of feature annotation.</text>
</comment>
<feature type="binding site" evidence="3">
    <location>
        <position position="341"/>
    </location>
    <ligand>
        <name>CTP</name>
        <dbReference type="ChEBI" id="CHEBI:37563"/>
    </ligand>
</feature>
<dbReference type="SUPFAM" id="SSF102645">
    <property type="entry name" value="CoaB-like"/>
    <property type="match status" value="1"/>
</dbReference>
<dbReference type="GO" id="GO:0015937">
    <property type="term" value="P:coenzyme A biosynthetic process"/>
    <property type="evidence" value="ECO:0007669"/>
    <property type="project" value="UniProtKB-UniRule"/>
</dbReference>
<comment type="cofactor">
    <cofactor evidence="3">
        <name>Mg(2+)</name>
        <dbReference type="ChEBI" id="CHEBI:18420"/>
    </cofactor>
</comment>
<dbReference type="Pfam" id="PF02441">
    <property type="entry name" value="Flavoprotein"/>
    <property type="match status" value="1"/>
</dbReference>
<dbReference type="InterPro" id="IPR005252">
    <property type="entry name" value="CoaBC"/>
</dbReference>
<keyword evidence="2 3" id="KW-0456">Lyase</keyword>
<comment type="function">
    <text evidence="4">Catalyzes two steps in the biosynthesis of coenzyme A. In the first step cysteine is conjugated to 4'-phosphopantothenate to form 4-phosphopantothenoylcysteine, in the latter compound is decarboxylated to form 4'-phosphopantotheine.</text>
</comment>
<dbReference type="InterPro" id="IPR007085">
    <property type="entry name" value="DNA/pantothenate-metab_flavo_C"/>
</dbReference>
<sequence>MLSGKNVVLGVCGGIAAYKACDIVSRLKKLGANVDVIMTDSAAEFVAPLTFQTLSQNPVVQDMFEEVSAWDVRHISLAKKADVFLIAPATANIIGKMANGIADDMLSTTVMATKAKVMIAPAMNSAMYENAVLQRNIEVLKELGCAFVEPESGRLACGDVGKGKLAQPEDIVEIVQQQLLSTCELSGKTVLVTAGPTSEAIDPVRYITNHSTGKMGYAIAKAAIRKGAKVILVSGKTNLKPPLGLEKFLAVESTMDMYNAVVENLDGCDIIIKSAAVADYTPKTKSDKKIKKTEGELVLELQRNPDILFEIGKIKGDRILVGFAAETDDLMENAAKKIEKKNLDFIVANDITKEGAGFGVDTNIAKILYRDGSVIELEKMSKDELSEIILQKVAELSGK</sequence>
<comment type="cofactor">
    <cofactor evidence="3">
        <name>FMN</name>
        <dbReference type="ChEBI" id="CHEBI:58210"/>
    </cofactor>
    <text evidence="3">Binds 1 FMN per subunit.</text>
</comment>
<evidence type="ECO:0000256" key="4">
    <source>
        <dbReference type="RuleBase" id="RU364078"/>
    </source>
</evidence>
<dbReference type="EMBL" id="CP007452">
    <property type="protein sequence ID" value="AHM56771.1"/>
    <property type="molecule type" value="Genomic_DNA"/>
</dbReference>
<keyword evidence="3" id="KW-0479">Metal-binding</keyword>
<feature type="region of interest" description="Phosphopantothenoylcysteine decarboxylase" evidence="3">
    <location>
        <begin position="1"/>
        <end position="189"/>
    </location>
</feature>